<dbReference type="PROSITE" id="PS00072">
    <property type="entry name" value="ACYL_COA_DH_1"/>
    <property type="match status" value="1"/>
</dbReference>
<dbReference type="InterPro" id="IPR009075">
    <property type="entry name" value="AcylCo_DH/oxidase_C"/>
</dbReference>
<keyword evidence="4 5" id="KW-0274">FAD</keyword>
<dbReference type="Pfam" id="PF02771">
    <property type="entry name" value="Acyl-CoA_dh_N"/>
    <property type="match status" value="1"/>
</dbReference>
<dbReference type="CDD" id="cd00567">
    <property type="entry name" value="ACAD"/>
    <property type="match status" value="1"/>
</dbReference>
<organism evidence="9 10">
    <name type="scientific">Streptomyces cavernicola</name>
    <dbReference type="NCBI Taxonomy" id="3043613"/>
    <lineage>
        <taxon>Bacteria</taxon>
        <taxon>Bacillati</taxon>
        <taxon>Actinomycetota</taxon>
        <taxon>Actinomycetes</taxon>
        <taxon>Kitasatosporales</taxon>
        <taxon>Streptomycetaceae</taxon>
        <taxon>Streptomyces</taxon>
    </lineage>
</organism>
<accession>A0ABT6S2Q5</accession>
<keyword evidence="3 5" id="KW-0285">Flavoprotein</keyword>
<sequence length="380" mass="40462">MSEFALDPKELQWCAELRALAAERLRPPAEQGEPGRINRPLVRALGELGLLERLFTSGSLELCLMRESLAYGCTEAETALALQGLGAHPVHAHGSPAQRARWLPQVREGSAVAAFALSEPDAGSDAAALALAAESDRDSGGGWRLTGEKCWISNAPEADFYTVFARTTPGAGARGVSAFLVPADRPGLTGTPLDMISPHPIGALAFDGVPVTRDDLLGEVDRGFRVAMGTLNLFRPSVGAFAVGMAQAALDATLAHTARRSAFGGKLKDLQSVAHQIAELATRTEAARLLVYAAAAAYDRGEPDVPRRAAMAKLLATETAQQVVDAAVQLHGARALQRGHLLEHLYREVRAPRIYEGATEVQRTIIAKELYAQLPEEAAE</sequence>
<dbReference type="InterPro" id="IPR013786">
    <property type="entry name" value="AcylCoA_DH/ox_N"/>
</dbReference>
<comment type="similarity">
    <text evidence="2 5">Belongs to the acyl-CoA dehydrogenase family.</text>
</comment>
<evidence type="ECO:0000259" key="6">
    <source>
        <dbReference type="Pfam" id="PF00441"/>
    </source>
</evidence>
<dbReference type="PANTHER" id="PTHR43884">
    <property type="entry name" value="ACYL-COA DEHYDROGENASE"/>
    <property type="match status" value="1"/>
</dbReference>
<keyword evidence="5" id="KW-0560">Oxidoreductase</keyword>
<keyword evidence="10" id="KW-1185">Reference proteome</keyword>
<comment type="cofactor">
    <cofactor evidence="1 5">
        <name>FAD</name>
        <dbReference type="ChEBI" id="CHEBI:57692"/>
    </cofactor>
</comment>
<evidence type="ECO:0000259" key="8">
    <source>
        <dbReference type="Pfam" id="PF02771"/>
    </source>
</evidence>
<dbReference type="InterPro" id="IPR037069">
    <property type="entry name" value="AcylCoA_DH/ox_N_sf"/>
</dbReference>
<dbReference type="SUPFAM" id="SSF56645">
    <property type="entry name" value="Acyl-CoA dehydrogenase NM domain-like"/>
    <property type="match status" value="1"/>
</dbReference>
<evidence type="ECO:0000259" key="7">
    <source>
        <dbReference type="Pfam" id="PF02770"/>
    </source>
</evidence>
<evidence type="ECO:0000256" key="4">
    <source>
        <dbReference type="ARBA" id="ARBA00022827"/>
    </source>
</evidence>
<comment type="caution">
    <text evidence="9">The sequence shown here is derived from an EMBL/GenBank/DDBJ whole genome shotgun (WGS) entry which is preliminary data.</text>
</comment>
<dbReference type="Gene3D" id="1.10.540.10">
    <property type="entry name" value="Acyl-CoA dehydrogenase/oxidase, N-terminal domain"/>
    <property type="match status" value="1"/>
</dbReference>
<dbReference type="InterPro" id="IPR006089">
    <property type="entry name" value="Acyl-CoA_DH_CS"/>
</dbReference>
<dbReference type="PANTHER" id="PTHR43884:SF22">
    <property type="entry name" value="BLR3437 PROTEIN"/>
    <property type="match status" value="1"/>
</dbReference>
<evidence type="ECO:0000256" key="5">
    <source>
        <dbReference type="RuleBase" id="RU362125"/>
    </source>
</evidence>
<dbReference type="Gene3D" id="1.20.140.10">
    <property type="entry name" value="Butyryl-CoA Dehydrogenase, subunit A, domain 3"/>
    <property type="match status" value="1"/>
</dbReference>
<evidence type="ECO:0000256" key="1">
    <source>
        <dbReference type="ARBA" id="ARBA00001974"/>
    </source>
</evidence>
<evidence type="ECO:0000313" key="9">
    <source>
        <dbReference type="EMBL" id="MDI3402379.1"/>
    </source>
</evidence>
<dbReference type="Pfam" id="PF02770">
    <property type="entry name" value="Acyl-CoA_dh_M"/>
    <property type="match status" value="1"/>
</dbReference>
<feature type="domain" description="Acyl-CoA oxidase/dehydrogenase middle" evidence="7">
    <location>
        <begin position="114"/>
        <end position="208"/>
    </location>
</feature>
<reference evidence="9 10" key="1">
    <citation type="submission" date="2023-05" db="EMBL/GenBank/DDBJ databases">
        <title>Draft genome sequence of Streptomyces sp. B-S-A6 isolated from a cave soil in Thailand.</title>
        <authorList>
            <person name="Chamroensaksri N."/>
            <person name="Muangham S."/>
        </authorList>
    </citation>
    <scope>NUCLEOTIDE SEQUENCE [LARGE SCALE GENOMIC DNA]</scope>
    <source>
        <strain evidence="9 10">B-S-A6</strain>
    </source>
</reference>
<dbReference type="InterPro" id="IPR009100">
    <property type="entry name" value="AcylCoA_DH/oxidase_NM_dom_sf"/>
</dbReference>
<evidence type="ECO:0000256" key="3">
    <source>
        <dbReference type="ARBA" id="ARBA00022630"/>
    </source>
</evidence>
<feature type="domain" description="Acyl-CoA dehydrogenase/oxidase N-terminal" evidence="8">
    <location>
        <begin position="11"/>
        <end position="109"/>
    </location>
</feature>
<evidence type="ECO:0000256" key="2">
    <source>
        <dbReference type="ARBA" id="ARBA00009347"/>
    </source>
</evidence>
<dbReference type="InterPro" id="IPR036250">
    <property type="entry name" value="AcylCo_DH-like_C"/>
</dbReference>
<dbReference type="SUPFAM" id="SSF47203">
    <property type="entry name" value="Acyl-CoA dehydrogenase C-terminal domain-like"/>
    <property type="match status" value="1"/>
</dbReference>
<evidence type="ECO:0000313" key="10">
    <source>
        <dbReference type="Proteomes" id="UP001223978"/>
    </source>
</evidence>
<name>A0ABT6S2Q5_9ACTN</name>
<feature type="domain" description="Acyl-CoA dehydrogenase/oxidase C-terminal" evidence="6">
    <location>
        <begin position="221"/>
        <end position="370"/>
    </location>
</feature>
<proteinExistence type="inferred from homology"/>
<dbReference type="Gene3D" id="2.40.110.10">
    <property type="entry name" value="Butyryl-CoA Dehydrogenase, subunit A, domain 2"/>
    <property type="match status" value="1"/>
</dbReference>
<dbReference type="Proteomes" id="UP001223978">
    <property type="component" value="Unassembled WGS sequence"/>
</dbReference>
<protein>
    <submittedName>
        <fullName evidence="9">Acyl-CoA dehydrogenase</fullName>
    </submittedName>
</protein>
<dbReference type="EMBL" id="JASCIQ010000001">
    <property type="protein sequence ID" value="MDI3402379.1"/>
    <property type="molecule type" value="Genomic_DNA"/>
</dbReference>
<gene>
    <name evidence="9" type="ORF">QIS96_00815</name>
</gene>
<dbReference type="RefSeq" id="WP_282540337.1">
    <property type="nucleotide sequence ID" value="NZ_JASCIQ010000001.1"/>
</dbReference>
<dbReference type="InterPro" id="IPR046373">
    <property type="entry name" value="Acyl-CoA_Oxase/DH_mid-dom_sf"/>
</dbReference>
<dbReference type="Pfam" id="PF00441">
    <property type="entry name" value="Acyl-CoA_dh_1"/>
    <property type="match status" value="1"/>
</dbReference>
<dbReference type="InterPro" id="IPR006091">
    <property type="entry name" value="Acyl-CoA_Oxase/DH_mid-dom"/>
</dbReference>